<dbReference type="GO" id="GO:0006352">
    <property type="term" value="P:DNA-templated transcription initiation"/>
    <property type="evidence" value="ECO:0007669"/>
    <property type="project" value="InterPro"/>
</dbReference>
<dbReference type="EMBL" id="MINN01000074">
    <property type="protein sequence ID" value="OIU71671.1"/>
    <property type="molecule type" value="Genomic_DNA"/>
</dbReference>
<evidence type="ECO:0000313" key="7">
    <source>
        <dbReference type="EMBL" id="OIU71671.1"/>
    </source>
</evidence>
<proteinExistence type="inferred from homology"/>
<dbReference type="Gene3D" id="1.10.10.10">
    <property type="entry name" value="Winged helix-like DNA-binding domain superfamily/Winged helix DNA-binding domain"/>
    <property type="match status" value="1"/>
</dbReference>
<evidence type="ECO:0000256" key="3">
    <source>
        <dbReference type="ARBA" id="ARBA00023082"/>
    </source>
</evidence>
<evidence type="ECO:0000256" key="1">
    <source>
        <dbReference type="ARBA" id="ARBA00010641"/>
    </source>
</evidence>
<keyword evidence="4" id="KW-0804">Transcription</keyword>
<dbReference type="InterPro" id="IPR036388">
    <property type="entry name" value="WH-like_DNA-bd_sf"/>
</dbReference>
<dbReference type="InterPro" id="IPR013249">
    <property type="entry name" value="RNA_pol_sigma70_r4_t2"/>
</dbReference>
<evidence type="ECO:0000313" key="8">
    <source>
        <dbReference type="Proteomes" id="UP000182062"/>
    </source>
</evidence>
<evidence type="ECO:0008006" key="9">
    <source>
        <dbReference type="Google" id="ProtNLM"/>
    </source>
</evidence>
<organism evidence="7 8">
    <name type="scientific">Rossellomorea aquimaris</name>
    <dbReference type="NCBI Taxonomy" id="189382"/>
    <lineage>
        <taxon>Bacteria</taxon>
        <taxon>Bacillati</taxon>
        <taxon>Bacillota</taxon>
        <taxon>Bacilli</taxon>
        <taxon>Bacillales</taxon>
        <taxon>Bacillaceae</taxon>
        <taxon>Rossellomorea</taxon>
    </lineage>
</organism>
<dbReference type="Pfam" id="PF04542">
    <property type="entry name" value="Sigma70_r2"/>
    <property type="match status" value="1"/>
</dbReference>
<feature type="domain" description="RNA polymerase sigma factor 70 region 4 type 2" evidence="6">
    <location>
        <begin position="123"/>
        <end position="174"/>
    </location>
</feature>
<evidence type="ECO:0000259" key="6">
    <source>
        <dbReference type="Pfam" id="PF08281"/>
    </source>
</evidence>
<dbReference type="PANTHER" id="PTHR43133:SF51">
    <property type="entry name" value="RNA POLYMERASE SIGMA FACTOR"/>
    <property type="match status" value="1"/>
</dbReference>
<dbReference type="InterPro" id="IPR014284">
    <property type="entry name" value="RNA_pol_sigma-70_dom"/>
</dbReference>
<dbReference type="AlphaFoldDB" id="A0A1J6WUW9"/>
<comment type="similarity">
    <text evidence="1">Belongs to the sigma-70 factor family. ECF subfamily.</text>
</comment>
<dbReference type="CDD" id="cd06171">
    <property type="entry name" value="Sigma70_r4"/>
    <property type="match status" value="1"/>
</dbReference>
<reference evidence="7 8" key="1">
    <citation type="submission" date="2016-09" db="EMBL/GenBank/DDBJ databases">
        <title>Bacillus aquimaris SAMM genome sequence reveals colonization and biosurfactant production capacities.</title>
        <authorList>
            <person name="Waghmode S.R."/>
            <person name="Suryavanshi M.V."/>
        </authorList>
    </citation>
    <scope>NUCLEOTIDE SEQUENCE [LARGE SCALE GENOMIC DNA]</scope>
    <source>
        <strain evidence="7 8">SAMM</strain>
    </source>
</reference>
<gene>
    <name evidence="7" type="ORF">BHE18_03120</name>
</gene>
<keyword evidence="3" id="KW-0731">Sigma factor</keyword>
<dbReference type="Gene3D" id="1.10.1740.10">
    <property type="match status" value="1"/>
</dbReference>
<dbReference type="InterPro" id="IPR007627">
    <property type="entry name" value="RNA_pol_sigma70_r2"/>
</dbReference>
<evidence type="ECO:0000256" key="4">
    <source>
        <dbReference type="ARBA" id="ARBA00023163"/>
    </source>
</evidence>
<dbReference type="SUPFAM" id="SSF88946">
    <property type="entry name" value="Sigma2 domain of RNA polymerase sigma factors"/>
    <property type="match status" value="1"/>
</dbReference>
<dbReference type="GO" id="GO:0016987">
    <property type="term" value="F:sigma factor activity"/>
    <property type="evidence" value="ECO:0007669"/>
    <property type="project" value="UniProtKB-KW"/>
</dbReference>
<keyword evidence="8" id="KW-1185">Reference proteome</keyword>
<dbReference type="GO" id="GO:0003677">
    <property type="term" value="F:DNA binding"/>
    <property type="evidence" value="ECO:0007669"/>
    <property type="project" value="InterPro"/>
</dbReference>
<dbReference type="InterPro" id="IPR014300">
    <property type="entry name" value="RNA_pol_sigma-V"/>
</dbReference>
<dbReference type="InterPro" id="IPR039425">
    <property type="entry name" value="RNA_pol_sigma-70-like"/>
</dbReference>
<dbReference type="NCBIfam" id="TIGR02954">
    <property type="entry name" value="Sig70_famx3"/>
    <property type="match status" value="1"/>
</dbReference>
<dbReference type="PANTHER" id="PTHR43133">
    <property type="entry name" value="RNA POLYMERASE ECF-TYPE SIGMA FACTO"/>
    <property type="match status" value="1"/>
</dbReference>
<keyword evidence="2" id="KW-0805">Transcription regulation</keyword>
<comment type="caution">
    <text evidence="7">The sequence shown here is derived from an EMBL/GenBank/DDBJ whole genome shotgun (WGS) entry which is preliminary data.</text>
</comment>
<accession>A0A1J6WUW9</accession>
<protein>
    <recommendedName>
        <fullName evidence="9">RNA polymerase</fullName>
    </recommendedName>
</protein>
<evidence type="ECO:0000259" key="5">
    <source>
        <dbReference type="Pfam" id="PF04542"/>
    </source>
</evidence>
<dbReference type="InterPro" id="IPR013324">
    <property type="entry name" value="RNA_pol_sigma_r3/r4-like"/>
</dbReference>
<evidence type="ECO:0000256" key="2">
    <source>
        <dbReference type="ARBA" id="ARBA00023015"/>
    </source>
</evidence>
<dbReference type="Proteomes" id="UP000182062">
    <property type="component" value="Unassembled WGS sequence"/>
</dbReference>
<dbReference type="SUPFAM" id="SSF88659">
    <property type="entry name" value="Sigma3 and sigma4 domains of RNA polymerase sigma factors"/>
    <property type="match status" value="1"/>
</dbReference>
<name>A0A1J6WUW9_9BACI</name>
<sequence>MSKGGQKQVQNDSNRLIKKAIKGNKNAFEKLVQEHYERIYRTAYLYVHNEEDALDVVQEAAYQAYKSIHSLKQPEYFLTWLTRIVIHCAVDVIRKREKVVSMNDEYLYNLPDGSTPDIEGSSQLLQAIGQLKHNHRTAIILFYYHDYSIKTISTVMDIPENTVKTYLSRGKAELKKVYEKEEERSHG</sequence>
<feature type="domain" description="RNA polymerase sigma-70 region 2" evidence="5">
    <location>
        <begin position="31"/>
        <end position="97"/>
    </location>
</feature>
<dbReference type="Pfam" id="PF08281">
    <property type="entry name" value="Sigma70_r4_2"/>
    <property type="match status" value="1"/>
</dbReference>
<dbReference type="InterPro" id="IPR013325">
    <property type="entry name" value="RNA_pol_sigma_r2"/>
</dbReference>
<dbReference type="NCBIfam" id="TIGR02937">
    <property type="entry name" value="sigma70-ECF"/>
    <property type="match status" value="1"/>
</dbReference>